<protein>
    <submittedName>
        <fullName evidence="1">Uncharacterized protein</fullName>
    </submittedName>
</protein>
<dbReference type="GeneID" id="75576318"/>
<dbReference type="RefSeq" id="XP_051068594.1">
    <property type="nucleotide sequence ID" value="XM_051208139.1"/>
</dbReference>
<reference evidence="1" key="2">
    <citation type="journal article" date="2019" name="Gigascience">
        <title>High-quality Schistosoma haematobium genome achieved by single-molecule and long-range sequencing.</title>
        <authorList>
            <person name="Stroehlein A.J."/>
            <person name="Korhonen P.K."/>
            <person name="Chong T.M."/>
            <person name="Lim Y.L."/>
            <person name="Chan K.G."/>
            <person name="Webster B."/>
            <person name="Rollinson D."/>
            <person name="Brindley P.J."/>
            <person name="Gasser R.B."/>
            <person name="Young N.D."/>
        </authorList>
    </citation>
    <scope>NUCLEOTIDE SEQUENCE</scope>
</reference>
<dbReference type="Proteomes" id="UP000471633">
    <property type="component" value="Unassembled WGS sequence"/>
</dbReference>
<accession>A0A922ITP8</accession>
<keyword evidence="2" id="KW-1185">Reference proteome</keyword>
<reference evidence="1" key="4">
    <citation type="journal article" date="2022" name="PLoS Pathog.">
        <title>Chromosome-level genome of Schistosoma haematobium underpins genome-wide explorations of molecular variation.</title>
        <authorList>
            <person name="Stroehlein A.J."/>
            <person name="Korhonen P.K."/>
            <person name="Lee V.V."/>
            <person name="Ralph S.A."/>
            <person name="Mentink-Kane M."/>
            <person name="You H."/>
            <person name="McManus D.P."/>
            <person name="Tchuente L.T."/>
            <person name="Stothard J.R."/>
            <person name="Kaur P."/>
            <person name="Dudchenko O."/>
            <person name="Aiden E.L."/>
            <person name="Yang B."/>
            <person name="Yang H."/>
            <person name="Emery A.M."/>
            <person name="Webster B.L."/>
            <person name="Brindley P.J."/>
            <person name="Rollinson D."/>
            <person name="Chang B.C.H."/>
            <person name="Gasser R.B."/>
            <person name="Young N.D."/>
        </authorList>
    </citation>
    <scope>NUCLEOTIDE SEQUENCE</scope>
</reference>
<gene>
    <name evidence="1" type="ORF">MS3_00000329</name>
</gene>
<dbReference type="AlphaFoldDB" id="A0A922ITP8"/>
<reference evidence="1" key="1">
    <citation type="journal article" date="2012" name="Nat. Genet.">
        <title>Whole-genome sequence of Schistosoma haematobium.</title>
        <authorList>
            <person name="Young N.D."/>
            <person name="Jex A.R."/>
            <person name="Li B."/>
            <person name="Liu S."/>
            <person name="Yang L."/>
            <person name="Xiong Z."/>
            <person name="Li Y."/>
            <person name="Cantacessi C."/>
            <person name="Hall R.S."/>
            <person name="Xu X."/>
            <person name="Chen F."/>
            <person name="Wu X."/>
            <person name="Zerlotini A."/>
            <person name="Oliveira G."/>
            <person name="Hofmann A."/>
            <person name="Zhang G."/>
            <person name="Fang X."/>
            <person name="Kang Y."/>
            <person name="Campbell B.E."/>
            <person name="Loukas A."/>
            <person name="Ranganathan S."/>
            <person name="Rollinson D."/>
            <person name="Rinaldi G."/>
            <person name="Brindley P.J."/>
            <person name="Yang H."/>
            <person name="Wang J."/>
            <person name="Wang J."/>
            <person name="Gasser R.B."/>
        </authorList>
    </citation>
    <scope>NUCLEOTIDE SEQUENCE</scope>
</reference>
<reference evidence="1" key="3">
    <citation type="submission" date="2021-06" db="EMBL/GenBank/DDBJ databases">
        <title>Chromosome-level genome assembly for S. haematobium.</title>
        <authorList>
            <person name="Stroehlein A.J."/>
        </authorList>
    </citation>
    <scope>NUCLEOTIDE SEQUENCE</scope>
</reference>
<proteinExistence type="predicted"/>
<organism evidence="1 2">
    <name type="scientific">Schistosoma haematobium</name>
    <name type="common">Blood fluke</name>
    <dbReference type="NCBI Taxonomy" id="6185"/>
    <lineage>
        <taxon>Eukaryota</taxon>
        <taxon>Metazoa</taxon>
        <taxon>Spiralia</taxon>
        <taxon>Lophotrochozoa</taxon>
        <taxon>Platyhelminthes</taxon>
        <taxon>Trematoda</taxon>
        <taxon>Digenea</taxon>
        <taxon>Strigeidida</taxon>
        <taxon>Schistosomatoidea</taxon>
        <taxon>Schistosomatidae</taxon>
        <taxon>Schistosoma</taxon>
    </lineage>
</organism>
<evidence type="ECO:0000313" key="1">
    <source>
        <dbReference type="EMBL" id="KAH9586075.1"/>
    </source>
</evidence>
<comment type="caution">
    <text evidence="1">The sequence shown here is derived from an EMBL/GenBank/DDBJ whole genome shotgun (WGS) entry which is preliminary data.</text>
</comment>
<sequence length="140" mass="16553">MILNLFSVLSTCNEICQHPDWTNFKKVIFVNESYRYSHHYHYSQTISLNQPHTDVNCSFIKLEDFEDMQTPFSLKYFGTQVSKFRIYSNGVLNIFENNEPIGQILNELYDYESRYRLIQKGLIAFKWVADTKFKITLNGG</sequence>
<dbReference type="CTD" id="75576318"/>
<dbReference type="EMBL" id="AMPZ03000004">
    <property type="protein sequence ID" value="KAH9586075.1"/>
    <property type="molecule type" value="Genomic_DNA"/>
</dbReference>
<dbReference type="KEGG" id="shx:MS3_00000329"/>
<name>A0A922ITP8_SCHHA</name>
<evidence type="ECO:0000313" key="2">
    <source>
        <dbReference type="Proteomes" id="UP000471633"/>
    </source>
</evidence>